<name>A0AAV7RHY4_PLEWA</name>
<gene>
    <name evidence="2" type="ORF">NDU88_005241</name>
</gene>
<keyword evidence="3" id="KW-1185">Reference proteome</keyword>
<accession>A0AAV7RHY4</accession>
<feature type="compositionally biased region" description="Low complexity" evidence="1">
    <location>
        <begin position="120"/>
        <end position="131"/>
    </location>
</feature>
<reference evidence="2" key="1">
    <citation type="journal article" date="2022" name="bioRxiv">
        <title>Sequencing and chromosome-scale assembly of the giantPleurodeles waltlgenome.</title>
        <authorList>
            <person name="Brown T."/>
            <person name="Elewa A."/>
            <person name="Iarovenko S."/>
            <person name="Subramanian E."/>
            <person name="Araus A.J."/>
            <person name="Petzold A."/>
            <person name="Susuki M."/>
            <person name="Suzuki K.-i.T."/>
            <person name="Hayashi T."/>
            <person name="Toyoda A."/>
            <person name="Oliveira C."/>
            <person name="Osipova E."/>
            <person name="Leigh N.D."/>
            <person name="Simon A."/>
            <person name="Yun M.H."/>
        </authorList>
    </citation>
    <scope>NUCLEOTIDE SEQUENCE</scope>
    <source>
        <strain evidence="2">20211129_DDA</strain>
        <tissue evidence="2">Liver</tissue>
    </source>
</reference>
<organism evidence="2 3">
    <name type="scientific">Pleurodeles waltl</name>
    <name type="common">Iberian ribbed newt</name>
    <dbReference type="NCBI Taxonomy" id="8319"/>
    <lineage>
        <taxon>Eukaryota</taxon>
        <taxon>Metazoa</taxon>
        <taxon>Chordata</taxon>
        <taxon>Craniata</taxon>
        <taxon>Vertebrata</taxon>
        <taxon>Euteleostomi</taxon>
        <taxon>Amphibia</taxon>
        <taxon>Batrachia</taxon>
        <taxon>Caudata</taxon>
        <taxon>Salamandroidea</taxon>
        <taxon>Salamandridae</taxon>
        <taxon>Pleurodelinae</taxon>
        <taxon>Pleurodeles</taxon>
    </lineage>
</organism>
<proteinExistence type="predicted"/>
<feature type="compositionally biased region" description="Basic and acidic residues" evidence="1">
    <location>
        <begin position="99"/>
        <end position="117"/>
    </location>
</feature>
<dbReference type="AlphaFoldDB" id="A0AAV7RHY4"/>
<comment type="caution">
    <text evidence="2">The sequence shown here is derived from an EMBL/GenBank/DDBJ whole genome shotgun (WGS) entry which is preliminary data.</text>
</comment>
<evidence type="ECO:0000313" key="2">
    <source>
        <dbReference type="EMBL" id="KAJ1152466.1"/>
    </source>
</evidence>
<evidence type="ECO:0000313" key="3">
    <source>
        <dbReference type="Proteomes" id="UP001066276"/>
    </source>
</evidence>
<sequence>MRPRVFSNPLCVRGRAPSSGQEPRQAELKRASAHYGSESAATLPYLEPHSLGGDRAFKRDATPGSAPKTRLRPPLTTTDSALGNRAVKRDATPATESKPTLERPRPGTSTLRDRAFQRDATLGTATGRATLKQSTDPVHRAQEGALQRSPGEPNSLSTGEGPLSKQA</sequence>
<dbReference type="Proteomes" id="UP001066276">
    <property type="component" value="Chromosome 5"/>
</dbReference>
<protein>
    <submittedName>
        <fullName evidence="2">Uncharacterized protein</fullName>
    </submittedName>
</protein>
<dbReference type="EMBL" id="JANPWB010000009">
    <property type="protein sequence ID" value="KAJ1152466.1"/>
    <property type="molecule type" value="Genomic_DNA"/>
</dbReference>
<feature type="region of interest" description="Disordered" evidence="1">
    <location>
        <begin position="1"/>
        <end position="167"/>
    </location>
</feature>
<evidence type="ECO:0000256" key="1">
    <source>
        <dbReference type="SAM" id="MobiDB-lite"/>
    </source>
</evidence>